<proteinExistence type="predicted"/>
<dbReference type="AlphaFoldDB" id="A0A918M1D6"/>
<reference evidence="2" key="1">
    <citation type="journal article" date="2014" name="Int. J. Syst. Evol. Microbiol.">
        <title>Complete genome sequence of Corynebacterium casei LMG S-19264T (=DSM 44701T), isolated from a smear-ripened cheese.</title>
        <authorList>
            <consortium name="US DOE Joint Genome Institute (JGI-PGF)"/>
            <person name="Walter F."/>
            <person name="Albersmeier A."/>
            <person name="Kalinowski J."/>
            <person name="Ruckert C."/>
        </authorList>
    </citation>
    <scope>NUCLEOTIDE SEQUENCE</scope>
    <source>
        <strain evidence="2">JCM 4125</strain>
    </source>
</reference>
<sequence length="164" mass="18355">MDAKNRFETRTTFLMLRMEWLGGLVACAVLTVQHFSEIRWAVFVGLFAVIDVVGYVPGAVAFRRSRDGRISHWYFVAYNTMHSLVTAGVVAGLWAVLVKPEWALLALPVHLLGDRALFGNSLKPFGVRFEPAPHPAYVDFERKYSISREGKSDVSRTGADAVRL</sequence>
<feature type="transmembrane region" description="Helical" evidence="1">
    <location>
        <begin position="38"/>
        <end position="62"/>
    </location>
</feature>
<reference evidence="2" key="2">
    <citation type="submission" date="2020-09" db="EMBL/GenBank/DDBJ databases">
        <authorList>
            <person name="Sun Q."/>
            <person name="Ohkuma M."/>
        </authorList>
    </citation>
    <scope>NUCLEOTIDE SEQUENCE</scope>
    <source>
        <strain evidence="2">JCM 4125</strain>
    </source>
</reference>
<name>A0A918M1D6_9ACTN</name>
<evidence type="ECO:0000256" key="1">
    <source>
        <dbReference type="SAM" id="Phobius"/>
    </source>
</evidence>
<dbReference type="EMBL" id="BMSA01000044">
    <property type="protein sequence ID" value="GGT94041.1"/>
    <property type="molecule type" value="Genomic_DNA"/>
</dbReference>
<accession>A0A918M1D6</accession>
<evidence type="ECO:0000313" key="3">
    <source>
        <dbReference type="Proteomes" id="UP000646776"/>
    </source>
</evidence>
<protein>
    <submittedName>
        <fullName evidence="2">Membrane protein</fullName>
    </submittedName>
</protein>
<gene>
    <name evidence="2" type="ORF">GCM10010226_84810</name>
</gene>
<comment type="caution">
    <text evidence="2">The sequence shown here is derived from an EMBL/GenBank/DDBJ whole genome shotgun (WGS) entry which is preliminary data.</text>
</comment>
<keyword evidence="3" id="KW-1185">Reference proteome</keyword>
<dbReference type="Proteomes" id="UP000646776">
    <property type="component" value="Unassembled WGS sequence"/>
</dbReference>
<feature type="transmembrane region" description="Helical" evidence="1">
    <location>
        <begin position="12"/>
        <end position="32"/>
    </location>
</feature>
<evidence type="ECO:0000313" key="2">
    <source>
        <dbReference type="EMBL" id="GGT94041.1"/>
    </source>
</evidence>
<keyword evidence="1" id="KW-1133">Transmembrane helix</keyword>
<organism evidence="2 3">
    <name type="scientific">Streptomyces phaeofaciens</name>
    <dbReference type="NCBI Taxonomy" id="68254"/>
    <lineage>
        <taxon>Bacteria</taxon>
        <taxon>Bacillati</taxon>
        <taxon>Actinomycetota</taxon>
        <taxon>Actinomycetes</taxon>
        <taxon>Kitasatosporales</taxon>
        <taxon>Streptomycetaceae</taxon>
        <taxon>Streptomyces</taxon>
    </lineage>
</organism>
<feature type="transmembrane region" description="Helical" evidence="1">
    <location>
        <begin position="74"/>
        <end position="96"/>
    </location>
</feature>
<keyword evidence="1" id="KW-0812">Transmembrane</keyword>
<dbReference type="RefSeq" id="WP_189717950.1">
    <property type="nucleotide sequence ID" value="NZ_BMSA01000044.1"/>
</dbReference>
<keyword evidence="1" id="KW-0472">Membrane</keyword>